<dbReference type="InterPro" id="IPR025558">
    <property type="entry name" value="DUF4283"/>
</dbReference>
<dbReference type="InterPro" id="IPR040256">
    <property type="entry name" value="At4g02000-like"/>
</dbReference>
<organism evidence="3 4">
    <name type="scientific">Brassica campestris</name>
    <name type="common">Field mustard</name>
    <dbReference type="NCBI Taxonomy" id="3711"/>
    <lineage>
        <taxon>Eukaryota</taxon>
        <taxon>Viridiplantae</taxon>
        <taxon>Streptophyta</taxon>
        <taxon>Embryophyta</taxon>
        <taxon>Tracheophyta</taxon>
        <taxon>Spermatophyta</taxon>
        <taxon>Magnoliopsida</taxon>
        <taxon>eudicotyledons</taxon>
        <taxon>Gunneridae</taxon>
        <taxon>Pentapetalae</taxon>
        <taxon>rosids</taxon>
        <taxon>malvids</taxon>
        <taxon>Brassicales</taxon>
        <taxon>Brassicaceae</taxon>
        <taxon>Brassiceae</taxon>
        <taxon>Brassica</taxon>
    </lineage>
</organism>
<dbReference type="PANTHER" id="PTHR31286:SF178">
    <property type="entry name" value="DUF4283 DOMAIN-CONTAINING PROTEIN"/>
    <property type="match status" value="1"/>
</dbReference>
<feature type="domain" description="Zinc knuckle CX2CX4HX4C" evidence="2">
    <location>
        <begin position="182"/>
        <end position="226"/>
    </location>
</feature>
<dbReference type="InterPro" id="IPR025836">
    <property type="entry name" value="Zn_knuckle_CX2CX4HX4C"/>
</dbReference>
<evidence type="ECO:0000313" key="4">
    <source>
        <dbReference type="Proteomes" id="UP000264353"/>
    </source>
</evidence>
<dbReference type="Pfam" id="PF14111">
    <property type="entry name" value="DUF4283"/>
    <property type="match status" value="1"/>
</dbReference>
<evidence type="ECO:0000259" key="1">
    <source>
        <dbReference type="Pfam" id="PF14111"/>
    </source>
</evidence>
<dbReference type="Proteomes" id="UP000264353">
    <property type="component" value="Chromosome A5"/>
</dbReference>
<dbReference type="EMBL" id="CM010632">
    <property type="protein sequence ID" value="RID63812.1"/>
    <property type="molecule type" value="Genomic_DNA"/>
</dbReference>
<dbReference type="AlphaFoldDB" id="A0A397ZDU6"/>
<proteinExistence type="predicted"/>
<evidence type="ECO:0008006" key="5">
    <source>
        <dbReference type="Google" id="ProtNLM"/>
    </source>
</evidence>
<dbReference type="Pfam" id="PF14392">
    <property type="entry name" value="zf-CCHC_4"/>
    <property type="match status" value="1"/>
</dbReference>
<accession>A0A397ZDU6</accession>
<sequence>MNRGRKRKEPTLFEELRELELLEEGGMVDIPDLEVEDLIEENSLSVIVRCLNPSVHKVGGLVKALPPIWGMEDRVRGRGVGEDRAQFIFESEADLQHVLTKGPWFVNGWMVSLDQWSINPAPDFLQRIPFWIRVRGLPIHMLKKQVVETLLGPLGRVEEVELHAKNSNSLEYVRALVYVNTEEPLQFRMTARLKSGVTIPTELEYEKLLKVCFTCKKLSHDQSRCPLQVQMVQEERRGVLRNPLFTIKVLKSRVAEKAQEWLRVKRVVQRKLRKQARSLKDLDPVQKDKIPGVAGSVALEREAEVI</sequence>
<name>A0A397ZDU6_BRACM</name>
<reference evidence="3 4" key="1">
    <citation type="submission" date="2018-06" db="EMBL/GenBank/DDBJ databases">
        <title>WGS assembly of Brassica rapa FPsc.</title>
        <authorList>
            <person name="Bowman J."/>
            <person name="Kohchi T."/>
            <person name="Yamato K."/>
            <person name="Jenkins J."/>
            <person name="Shu S."/>
            <person name="Ishizaki K."/>
            <person name="Yamaoka S."/>
            <person name="Nishihama R."/>
            <person name="Nakamura Y."/>
            <person name="Berger F."/>
            <person name="Adam C."/>
            <person name="Aki S."/>
            <person name="Althoff F."/>
            <person name="Araki T."/>
            <person name="Arteaga-Vazquez M."/>
            <person name="Balasubrmanian S."/>
            <person name="Bauer D."/>
            <person name="Boehm C."/>
            <person name="Briginshaw L."/>
            <person name="Caballero-Perez J."/>
            <person name="Catarino B."/>
            <person name="Chen F."/>
            <person name="Chiyoda S."/>
            <person name="Chovatia M."/>
            <person name="Davies K."/>
            <person name="Delmans M."/>
            <person name="Demura T."/>
            <person name="Dierschke T."/>
            <person name="Dolan L."/>
            <person name="Dorantes-Acosta A."/>
            <person name="Eklund D."/>
            <person name="Florent S."/>
            <person name="Flores-Sandoval E."/>
            <person name="Fujiyama A."/>
            <person name="Fukuzawa H."/>
            <person name="Galik B."/>
            <person name="Grimanelli D."/>
            <person name="Grimwood J."/>
            <person name="Grossniklaus U."/>
            <person name="Hamada T."/>
            <person name="Haseloff J."/>
            <person name="Hetherington A."/>
            <person name="Higo A."/>
            <person name="Hirakawa Y."/>
            <person name="Hundley H."/>
            <person name="Ikeda Y."/>
            <person name="Inoue K."/>
            <person name="Inoue S."/>
            <person name="Ishida S."/>
            <person name="Jia Q."/>
            <person name="Kakita M."/>
            <person name="Kanazawa T."/>
            <person name="Kawai Y."/>
            <person name="Kawashima T."/>
            <person name="Kennedy M."/>
            <person name="Kinose K."/>
            <person name="Kinoshita T."/>
            <person name="Kohara Y."/>
            <person name="Koide E."/>
            <person name="Komatsu K."/>
            <person name="Kopischke S."/>
            <person name="Kubo M."/>
            <person name="Kyozuka J."/>
            <person name="Lagercrantz U."/>
            <person name="Lin S."/>
            <person name="Lindquist E."/>
            <person name="Lipzen A."/>
            <person name="Lu C."/>
            <person name="Luna E."/>
            <person name="Martienssen R."/>
            <person name="Minamino N."/>
            <person name="Mizutani M."/>
            <person name="Mizutani M."/>
            <person name="Mochizuki N."/>
            <person name="Monte I."/>
            <person name="Mosher R."/>
            <person name="Nagasaki H."/>
            <person name="Nakagami H."/>
            <person name="Naramoto S."/>
            <person name="Nishitani K."/>
            <person name="Ohtani M."/>
            <person name="Okamoto T."/>
            <person name="Okumura M."/>
            <person name="Phillips J."/>
            <person name="Pollak B."/>
            <person name="Reinders A."/>
            <person name="Roevekamp M."/>
            <person name="Sano R."/>
            <person name="Sawa S."/>
            <person name="Schmid M."/>
            <person name="Shirakawa M."/>
            <person name="Solano R."/>
            <person name="Spunde A."/>
            <person name="Suetsugu N."/>
            <person name="Sugano S."/>
            <person name="Sugiyama A."/>
            <person name="Sun R."/>
            <person name="Suzuki Y."/>
            <person name="Takenaka M."/>
            <person name="Takezawa D."/>
            <person name="Tomogane H."/>
            <person name="Tsuzuki M."/>
            <person name="Ueda T."/>
            <person name="Umeda M."/>
            <person name="Ward J."/>
            <person name="Watanabe Y."/>
            <person name="Yazaki K."/>
            <person name="Yokoyama R."/>
            <person name="Yoshitake Y."/>
            <person name="Yotsui I."/>
            <person name="Zachgo S."/>
            <person name="Schmutz J."/>
        </authorList>
    </citation>
    <scope>NUCLEOTIDE SEQUENCE [LARGE SCALE GENOMIC DNA]</scope>
    <source>
        <strain evidence="4">cv. B-3</strain>
    </source>
</reference>
<evidence type="ECO:0000313" key="3">
    <source>
        <dbReference type="EMBL" id="RID63812.1"/>
    </source>
</evidence>
<protein>
    <recommendedName>
        <fullName evidence="5">DUF4283 domain-containing protein</fullName>
    </recommendedName>
</protein>
<dbReference type="PANTHER" id="PTHR31286">
    <property type="entry name" value="GLYCINE-RICH CELL WALL STRUCTURAL PROTEIN 1.8-LIKE"/>
    <property type="match status" value="1"/>
</dbReference>
<gene>
    <name evidence="3" type="ORF">BRARA_E02783</name>
</gene>
<evidence type="ECO:0000259" key="2">
    <source>
        <dbReference type="Pfam" id="PF14392"/>
    </source>
</evidence>
<feature type="domain" description="DUF4283" evidence="1">
    <location>
        <begin position="40"/>
        <end position="119"/>
    </location>
</feature>